<keyword evidence="1" id="KW-0560">Oxidoreductase</keyword>
<organism evidence="3 4">
    <name type="scientific">Paramarasmius palmivorus</name>
    <dbReference type="NCBI Taxonomy" id="297713"/>
    <lineage>
        <taxon>Eukaryota</taxon>
        <taxon>Fungi</taxon>
        <taxon>Dikarya</taxon>
        <taxon>Basidiomycota</taxon>
        <taxon>Agaricomycotina</taxon>
        <taxon>Agaricomycetes</taxon>
        <taxon>Agaricomycetidae</taxon>
        <taxon>Agaricales</taxon>
        <taxon>Marasmiineae</taxon>
        <taxon>Marasmiaceae</taxon>
        <taxon>Paramarasmius</taxon>
    </lineage>
</organism>
<dbReference type="InterPro" id="IPR026992">
    <property type="entry name" value="DIOX_N"/>
</dbReference>
<evidence type="ECO:0000259" key="2">
    <source>
        <dbReference type="PROSITE" id="PS51471"/>
    </source>
</evidence>
<comment type="similarity">
    <text evidence="1">Belongs to the iron/ascorbate-dependent oxidoreductase family.</text>
</comment>
<dbReference type="GO" id="GO:0016491">
    <property type="term" value="F:oxidoreductase activity"/>
    <property type="evidence" value="ECO:0007669"/>
    <property type="project" value="UniProtKB-KW"/>
</dbReference>
<dbReference type="EMBL" id="JAYKXP010000021">
    <property type="protein sequence ID" value="KAK7047123.1"/>
    <property type="molecule type" value="Genomic_DNA"/>
</dbReference>
<evidence type="ECO:0000313" key="4">
    <source>
        <dbReference type="Proteomes" id="UP001383192"/>
    </source>
</evidence>
<dbReference type="InterPro" id="IPR044861">
    <property type="entry name" value="IPNS-like_FE2OG_OXY"/>
</dbReference>
<dbReference type="InterPro" id="IPR027443">
    <property type="entry name" value="IPNS-like_sf"/>
</dbReference>
<dbReference type="InterPro" id="IPR050231">
    <property type="entry name" value="Iron_ascorbate_oxido_reductase"/>
</dbReference>
<proteinExistence type="inferred from homology"/>
<dbReference type="Proteomes" id="UP001383192">
    <property type="component" value="Unassembled WGS sequence"/>
</dbReference>
<dbReference type="Pfam" id="PF03171">
    <property type="entry name" value="2OG-FeII_Oxy"/>
    <property type="match status" value="1"/>
</dbReference>
<dbReference type="PANTHER" id="PTHR47990">
    <property type="entry name" value="2-OXOGLUTARATE (2OG) AND FE(II)-DEPENDENT OXYGENASE SUPERFAMILY PROTEIN-RELATED"/>
    <property type="match status" value="1"/>
</dbReference>
<reference evidence="3 4" key="1">
    <citation type="submission" date="2024-01" db="EMBL/GenBank/DDBJ databases">
        <title>A draft genome for a cacao thread blight-causing isolate of Paramarasmius palmivorus.</title>
        <authorList>
            <person name="Baruah I.K."/>
            <person name="Bukari Y."/>
            <person name="Amoako-Attah I."/>
            <person name="Meinhardt L.W."/>
            <person name="Bailey B.A."/>
            <person name="Cohen S.P."/>
        </authorList>
    </citation>
    <scope>NUCLEOTIDE SEQUENCE [LARGE SCALE GENOMIC DNA]</scope>
    <source>
        <strain evidence="3 4">GH-12</strain>
    </source>
</reference>
<dbReference type="Gene3D" id="2.60.120.330">
    <property type="entry name" value="B-lactam Antibiotic, Isopenicillin N Synthase, Chain"/>
    <property type="match status" value="1"/>
</dbReference>
<keyword evidence="1" id="KW-0408">Iron</keyword>
<evidence type="ECO:0000313" key="3">
    <source>
        <dbReference type="EMBL" id="KAK7047123.1"/>
    </source>
</evidence>
<dbReference type="AlphaFoldDB" id="A0AAW0D6Y2"/>
<comment type="caution">
    <text evidence="3">The sequence shown here is derived from an EMBL/GenBank/DDBJ whole genome shotgun (WGS) entry which is preliminary data.</text>
</comment>
<dbReference type="Pfam" id="PF14226">
    <property type="entry name" value="DIOX_N"/>
    <property type="match status" value="1"/>
</dbReference>
<keyword evidence="4" id="KW-1185">Reference proteome</keyword>
<protein>
    <recommendedName>
        <fullName evidence="2">Fe2OG dioxygenase domain-containing protein</fullName>
    </recommendedName>
</protein>
<keyword evidence="1" id="KW-0479">Metal-binding</keyword>
<gene>
    <name evidence="3" type="ORF">VNI00_006788</name>
</gene>
<accession>A0AAW0D6Y2</accession>
<dbReference type="GO" id="GO:0046872">
    <property type="term" value="F:metal ion binding"/>
    <property type="evidence" value="ECO:0007669"/>
    <property type="project" value="UniProtKB-KW"/>
</dbReference>
<dbReference type="SUPFAM" id="SSF51197">
    <property type="entry name" value="Clavaminate synthase-like"/>
    <property type="match status" value="1"/>
</dbReference>
<dbReference type="PROSITE" id="PS51471">
    <property type="entry name" value="FE2OG_OXY"/>
    <property type="match status" value="1"/>
</dbReference>
<sequence>MITPDIPSYALPPPTQYKLDCAHLVTIDVSTFNRSPEDNARLAAELIDASHNTGFWVITGHGITDEEVNRQLSIGQAFHQLPLEEKKKLECDFANGSYLGYRPAERYIADTDVKENHEALNIAKFTQSSCRFPLHDFMKPFDSEIRAFQSKCWENVIKPLCILLAIALELPEDYFVDMHDYEKPGEDYLSYSDAMTQKLYRARTDEQWEAIKDKFRPGHGTFTDTDFGSLTLVFTGSQTVSGLKIRTPDGSWKHVKYVPGGITVNAGDTLAMITEGYLKSTVHGVVRPPPDQDKYDRLALLYFLRMSDSAPIAPVPSPLLRRIGWLKEEQISEEPVTGSEWLKNRIKAYNYRKTIESIDEDTHFNFQGLSVQVRYDKSGD</sequence>
<evidence type="ECO:0000256" key="1">
    <source>
        <dbReference type="RuleBase" id="RU003682"/>
    </source>
</evidence>
<name>A0AAW0D6Y2_9AGAR</name>
<feature type="domain" description="Fe2OG dioxygenase" evidence="2">
    <location>
        <begin position="170"/>
        <end position="306"/>
    </location>
</feature>
<dbReference type="InterPro" id="IPR005123">
    <property type="entry name" value="Oxoglu/Fe-dep_dioxygenase_dom"/>
</dbReference>